<evidence type="ECO:0000259" key="3">
    <source>
        <dbReference type="Pfam" id="PF25917"/>
    </source>
</evidence>
<comment type="similarity">
    <text evidence="1">Belongs to the membrane fusion protein (MFP) (TC 8.A.1) family.</text>
</comment>
<dbReference type="Pfam" id="PF25989">
    <property type="entry name" value="YknX_C"/>
    <property type="match status" value="1"/>
</dbReference>
<evidence type="ECO:0000256" key="2">
    <source>
        <dbReference type="SAM" id="Coils"/>
    </source>
</evidence>
<reference evidence="6 7" key="1">
    <citation type="submission" date="2019-07" db="EMBL/GenBank/DDBJ databases">
        <authorList>
            <person name="Cremers G."/>
        </authorList>
    </citation>
    <scope>NUCLEOTIDE SEQUENCE [LARGE SCALE GENOMIC DNA]</scope>
</reference>
<dbReference type="Gene3D" id="2.40.420.20">
    <property type="match status" value="1"/>
</dbReference>
<dbReference type="Gene3D" id="2.40.50.100">
    <property type="match status" value="2"/>
</dbReference>
<dbReference type="Pfam" id="PF25917">
    <property type="entry name" value="BSH_RND"/>
    <property type="match status" value="1"/>
</dbReference>
<evidence type="ECO:0000313" key="7">
    <source>
        <dbReference type="Proteomes" id="UP000334340"/>
    </source>
</evidence>
<dbReference type="InterPro" id="IPR058637">
    <property type="entry name" value="YknX-like_C"/>
</dbReference>
<keyword evidence="2" id="KW-0175">Coiled coil</keyword>
<dbReference type="InterPro" id="IPR058625">
    <property type="entry name" value="MdtA-like_BSH"/>
</dbReference>
<dbReference type="PANTHER" id="PTHR30469:SF38">
    <property type="entry name" value="HLYD FAMILY SECRETION PROTEIN"/>
    <property type="match status" value="1"/>
</dbReference>
<feature type="coiled-coil region" evidence="2">
    <location>
        <begin position="111"/>
        <end position="138"/>
    </location>
</feature>
<feature type="domain" description="Multidrug resistance protein MdtA-like barrel-sandwich hybrid" evidence="3">
    <location>
        <begin position="69"/>
        <end position="241"/>
    </location>
</feature>
<gene>
    <name evidence="6" type="ORF">MELA_01722</name>
</gene>
<protein>
    <submittedName>
        <fullName evidence="6">Secretion protein HlyD</fullName>
    </submittedName>
</protein>
<dbReference type="InterPro" id="IPR058792">
    <property type="entry name" value="Beta-barrel_RND_2"/>
</dbReference>
<sequence>MRGLRRSHAIIASLLLIAGCSQKEEAPKTDEKGAIVTGVKVETIGLQPFPEVIGASGTVQSRKQSVLSAKITASVVAVHVREGDRVKAGQVVVELDDRDVKAQRGRAEAGLREAKDALEEVGAVIQAQENAIDAAKAQEELALATLTRYKTLLERRSVAPQEFDEVAAKSKAASAELQRVREVRVSLSARKSQALARIDQAQEALHHAQAVFGYTTIRAPFDGIIVAKRVEVGNLAAPGAPLVTVEEERYRLEATVQESEIRKIRTGQQAEVEIDAIGRTLSGLIVEIVPAADPQSRTFTVKIDLSHPRGLRSGFYGQARFAVGRQQALATPRKAVVERGQLEGVYVLDQDNIARLRLVKTGKVYEDQVEILAGLSAGERVIVEGVERVSDGSHVETGG</sequence>
<dbReference type="EMBL" id="CABIKM010000026">
    <property type="protein sequence ID" value="VUZ85339.1"/>
    <property type="molecule type" value="Genomic_DNA"/>
</dbReference>
<dbReference type="Pfam" id="PF25954">
    <property type="entry name" value="Beta-barrel_RND_2"/>
    <property type="match status" value="1"/>
</dbReference>
<evidence type="ECO:0000259" key="4">
    <source>
        <dbReference type="Pfam" id="PF25954"/>
    </source>
</evidence>
<organism evidence="6 7">
    <name type="scientific">Candidatus Methylomirabilis lanthanidiphila</name>
    <dbReference type="NCBI Taxonomy" id="2211376"/>
    <lineage>
        <taxon>Bacteria</taxon>
        <taxon>Candidatus Methylomirabilota</taxon>
        <taxon>Candidatus Methylomirabilia</taxon>
        <taxon>Candidatus Methylomirabilales</taxon>
        <taxon>Candidatus Methylomirabilaceae</taxon>
        <taxon>Candidatus Methylomirabilis</taxon>
    </lineage>
</organism>
<dbReference type="NCBIfam" id="TIGR01730">
    <property type="entry name" value="RND_mfp"/>
    <property type="match status" value="1"/>
</dbReference>
<dbReference type="Gene3D" id="2.40.30.170">
    <property type="match status" value="1"/>
</dbReference>
<dbReference type="InterPro" id="IPR006143">
    <property type="entry name" value="RND_pump_MFP"/>
</dbReference>
<feature type="coiled-coil region" evidence="2">
    <location>
        <begin position="184"/>
        <end position="211"/>
    </location>
</feature>
<dbReference type="SUPFAM" id="SSF111369">
    <property type="entry name" value="HlyD-like secretion proteins"/>
    <property type="match status" value="2"/>
</dbReference>
<dbReference type="Proteomes" id="UP000334340">
    <property type="component" value="Unassembled WGS sequence"/>
</dbReference>
<feature type="domain" description="YknX-like C-terminal permuted SH3-like" evidence="5">
    <location>
        <begin position="329"/>
        <end position="396"/>
    </location>
</feature>
<dbReference type="GO" id="GO:0015562">
    <property type="term" value="F:efflux transmembrane transporter activity"/>
    <property type="evidence" value="ECO:0007669"/>
    <property type="project" value="TreeGrafter"/>
</dbReference>
<dbReference type="PROSITE" id="PS51257">
    <property type="entry name" value="PROKAR_LIPOPROTEIN"/>
    <property type="match status" value="1"/>
</dbReference>
<evidence type="ECO:0000256" key="1">
    <source>
        <dbReference type="ARBA" id="ARBA00009477"/>
    </source>
</evidence>
<evidence type="ECO:0000259" key="5">
    <source>
        <dbReference type="Pfam" id="PF25989"/>
    </source>
</evidence>
<keyword evidence="7" id="KW-1185">Reference proteome</keyword>
<dbReference type="PANTHER" id="PTHR30469">
    <property type="entry name" value="MULTIDRUG RESISTANCE PROTEIN MDTA"/>
    <property type="match status" value="1"/>
</dbReference>
<evidence type="ECO:0000313" key="6">
    <source>
        <dbReference type="EMBL" id="VUZ85339.1"/>
    </source>
</evidence>
<feature type="domain" description="CusB-like beta-barrel" evidence="4">
    <location>
        <begin position="252"/>
        <end position="322"/>
    </location>
</feature>
<name>A0A564ZJ19_9BACT</name>
<proteinExistence type="inferred from homology"/>
<dbReference type="AlphaFoldDB" id="A0A564ZJ19"/>
<dbReference type="GO" id="GO:1990281">
    <property type="term" value="C:efflux pump complex"/>
    <property type="evidence" value="ECO:0007669"/>
    <property type="project" value="TreeGrafter"/>
</dbReference>
<accession>A0A564ZJ19</accession>